<dbReference type="Gene3D" id="3.30.420.260">
    <property type="match status" value="1"/>
</dbReference>
<comment type="caution">
    <text evidence="1">The sequence shown here is derived from an EMBL/GenBank/DDBJ whole genome shotgun (WGS) entry which is preliminary data.</text>
</comment>
<reference evidence="1 2" key="1">
    <citation type="submission" date="2024-02" db="EMBL/GenBank/DDBJ databases">
        <title>A Gaetbulibacter species isolated from tidal flats and genomic insights of their niches.</title>
        <authorList>
            <person name="Ye Y."/>
        </authorList>
    </citation>
    <scope>NUCLEOTIDE SEQUENCE [LARGE SCALE GENOMIC DNA]</scope>
    <source>
        <strain evidence="1 2">KYW382</strain>
    </source>
</reference>
<name>A0ABW7N0N3_9FLAO</name>
<protein>
    <submittedName>
        <fullName evidence="1">DUF3822 family protein</fullName>
    </submittedName>
</protein>
<dbReference type="InterPro" id="IPR024213">
    <property type="entry name" value="DUF3822"/>
</dbReference>
<dbReference type="CDD" id="cd24013">
    <property type="entry name" value="ASKHA_ATPase_BT3980-like"/>
    <property type="match status" value="1"/>
</dbReference>
<gene>
    <name evidence="1" type="ORF">V8G58_11845</name>
</gene>
<organism evidence="1 2">
    <name type="scientific">Gaetbulibacter aestuarii</name>
    <dbReference type="NCBI Taxonomy" id="1502358"/>
    <lineage>
        <taxon>Bacteria</taxon>
        <taxon>Pseudomonadati</taxon>
        <taxon>Bacteroidota</taxon>
        <taxon>Flavobacteriia</taxon>
        <taxon>Flavobacteriales</taxon>
        <taxon>Flavobacteriaceae</taxon>
        <taxon>Gaetbulibacter</taxon>
    </lineage>
</organism>
<accession>A0ABW7N0N3</accession>
<dbReference type="Pfam" id="PF12864">
    <property type="entry name" value="DUF3822"/>
    <property type="match status" value="1"/>
</dbReference>
<dbReference type="Proteomes" id="UP001610100">
    <property type="component" value="Unassembled WGS sequence"/>
</dbReference>
<evidence type="ECO:0000313" key="2">
    <source>
        <dbReference type="Proteomes" id="UP001610100"/>
    </source>
</evidence>
<sequence length="278" mass="32524">MAITNKNINKNNNLTNKELSIQLSLNGLSFCILNRNNQTVITLKDIPFEKKLNPLELLDKLKHVVNTNEDLQHAFDQVIVIHDNELSSLVPKALFKEEFKADYLKFNTKILKSDFIAHDTIKINDSVCVYVPYVNINNYLYDLYGEFVYKHAATVLIESILKLEKNQDKLNFYVNVHVSHFEIVVVEKAKLILYNRFEYNTKEDFIYYILFAAEQLGLNPETLNLIFLGKINKDSPLYIITFKYVRFVFLGRREDAFKYSLEAQPEDHHTNFTLIKSL</sequence>
<evidence type="ECO:0000313" key="1">
    <source>
        <dbReference type="EMBL" id="MFH6772626.1"/>
    </source>
</evidence>
<proteinExistence type="predicted"/>
<dbReference type="RefSeq" id="WP_344741970.1">
    <property type="nucleotide sequence ID" value="NZ_BAABAY010000006.1"/>
</dbReference>
<keyword evidence="2" id="KW-1185">Reference proteome</keyword>
<dbReference type="EMBL" id="JBAWKB010000004">
    <property type="protein sequence ID" value="MFH6772626.1"/>
    <property type="molecule type" value="Genomic_DNA"/>
</dbReference>
<dbReference type="Gene3D" id="3.30.420.250">
    <property type="match status" value="1"/>
</dbReference>